<sequence>MRFRTRELDLGRAIDETFLRLGLIGLCIVEAIWSICIIGFIAAVIGGLSNADADVPRKATATIVIACVCTVYAGLSIFPIFFGGLRFFTVSAVLDTLFVAAWATLIGLWDHDGTGSCRAFQRRYFGEQPQKSYFSTDCKLVKAMFAFMIVNFVSFVASAVISFCLRMIELDYAMSWRTLPLMNKFEKRGRSQHCACCKHDKTHPSPESSIAGDRVGQSV</sequence>
<feature type="transmembrane region" description="Helical" evidence="2">
    <location>
        <begin position="143"/>
        <end position="165"/>
    </location>
</feature>
<keyword evidence="2" id="KW-0472">Membrane</keyword>
<evidence type="ECO:0000313" key="4">
    <source>
        <dbReference type="Proteomes" id="UP000054266"/>
    </source>
</evidence>
<keyword evidence="4" id="KW-1185">Reference proteome</keyword>
<proteinExistence type="predicted"/>
<dbReference type="HOGENOM" id="CLU_1261386_0_0_1"/>
<accession>A0A0D2FE97</accession>
<reference evidence="3 4" key="1">
    <citation type="submission" date="2015-01" db="EMBL/GenBank/DDBJ databases">
        <title>The Genome Sequence of Capronia semiimmersa CBS27337.</title>
        <authorList>
            <consortium name="The Broad Institute Genomics Platform"/>
            <person name="Cuomo C."/>
            <person name="de Hoog S."/>
            <person name="Gorbushina A."/>
            <person name="Stielow B."/>
            <person name="Teixiera M."/>
            <person name="Abouelleil A."/>
            <person name="Chapman S.B."/>
            <person name="Priest M."/>
            <person name="Young S.K."/>
            <person name="Wortman J."/>
            <person name="Nusbaum C."/>
            <person name="Birren B."/>
        </authorList>
    </citation>
    <scope>NUCLEOTIDE SEQUENCE [LARGE SCALE GENOMIC DNA]</scope>
    <source>
        <strain evidence="3 4">CBS 27337</strain>
    </source>
</reference>
<organism evidence="3 4">
    <name type="scientific">Phialophora macrospora</name>
    <dbReference type="NCBI Taxonomy" id="1851006"/>
    <lineage>
        <taxon>Eukaryota</taxon>
        <taxon>Fungi</taxon>
        <taxon>Dikarya</taxon>
        <taxon>Ascomycota</taxon>
        <taxon>Pezizomycotina</taxon>
        <taxon>Eurotiomycetes</taxon>
        <taxon>Chaetothyriomycetidae</taxon>
        <taxon>Chaetothyriales</taxon>
        <taxon>Herpotrichiellaceae</taxon>
        <taxon>Phialophora</taxon>
    </lineage>
</organism>
<evidence type="ECO:0008006" key="5">
    <source>
        <dbReference type="Google" id="ProtNLM"/>
    </source>
</evidence>
<evidence type="ECO:0000313" key="3">
    <source>
        <dbReference type="EMBL" id="KIW65180.1"/>
    </source>
</evidence>
<feature type="region of interest" description="Disordered" evidence="1">
    <location>
        <begin position="200"/>
        <end position="219"/>
    </location>
</feature>
<feature type="transmembrane region" description="Helical" evidence="2">
    <location>
        <begin position="60"/>
        <end position="82"/>
    </location>
</feature>
<feature type="transmembrane region" description="Helical" evidence="2">
    <location>
        <begin position="21"/>
        <end position="48"/>
    </location>
</feature>
<protein>
    <recommendedName>
        <fullName evidence="5">MARVEL domain-containing protein</fullName>
    </recommendedName>
</protein>
<name>A0A0D2FE97_9EURO</name>
<gene>
    <name evidence="3" type="ORF">PV04_07461</name>
</gene>
<dbReference type="AlphaFoldDB" id="A0A0D2FE97"/>
<dbReference type="Proteomes" id="UP000054266">
    <property type="component" value="Unassembled WGS sequence"/>
</dbReference>
<dbReference type="EMBL" id="KN846960">
    <property type="protein sequence ID" value="KIW65180.1"/>
    <property type="molecule type" value="Genomic_DNA"/>
</dbReference>
<evidence type="ECO:0000256" key="2">
    <source>
        <dbReference type="SAM" id="Phobius"/>
    </source>
</evidence>
<keyword evidence="2" id="KW-1133">Transmembrane helix</keyword>
<feature type="transmembrane region" description="Helical" evidence="2">
    <location>
        <begin position="87"/>
        <end position="109"/>
    </location>
</feature>
<evidence type="ECO:0000256" key="1">
    <source>
        <dbReference type="SAM" id="MobiDB-lite"/>
    </source>
</evidence>
<keyword evidence="2" id="KW-0812">Transmembrane</keyword>